<keyword evidence="4" id="KW-1185">Reference proteome</keyword>
<feature type="chain" id="PRO_5035990721" description="Expansin-like EG45 domain-containing protein" evidence="1">
    <location>
        <begin position="17"/>
        <end position="232"/>
    </location>
</feature>
<dbReference type="AlphaFoldDB" id="A0A0G4IQ71"/>
<reference evidence="3 5" key="2">
    <citation type="submission" date="2018-03" db="EMBL/GenBank/DDBJ databases">
        <authorList>
            <person name="Fogelqvist J."/>
        </authorList>
    </citation>
    <scope>NUCLEOTIDE SEQUENCE [LARGE SCALE GENOMIC DNA]</scope>
</reference>
<protein>
    <recommendedName>
        <fullName evidence="6">Expansin-like EG45 domain-containing protein</fullName>
    </recommendedName>
</protein>
<keyword evidence="3" id="KW-0496">Mitochondrion</keyword>
<dbReference type="Proteomes" id="UP000290189">
    <property type="component" value="Unassembled WGS sequence"/>
</dbReference>
<feature type="signal peptide" evidence="1">
    <location>
        <begin position="1"/>
        <end position="16"/>
    </location>
</feature>
<dbReference type="OrthoDB" id="568194at2759"/>
<evidence type="ECO:0000313" key="3">
    <source>
        <dbReference type="EMBL" id="SPQ97665.1"/>
    </source>
</evidence>
<gene>
    <name evidence="2" type="ORF">PBRA_000700</name>
    <name evidence="3" type="ORF">PLBR_LOCUS4880</name>
</gene>
<geneLocation type="mitochondrion" evidence="3"/>
<dbReference type="EMBL" id="CDSF01000079">
    <property type="protein sequence ID" value="CEO97355.1"/>
    <property type="molecule type" value="Genomic_DNA"/>
</dbReference>
<proteinExistence type="predicted"/>
<evidence type="ECO:0000313" key="5">
    <source>
        <dbReference type="Proteomes" id="UP000290189"/>
    </source>
</evidence>
<evidence type="ECO:0000313" key="4">
    <source>
        <dbReference type="Proteomes" id="UP000039324"/>
    </source>
</evidence>
<evidence type="ECO:0000256" key="1">
    <source>
        <dbReference type="SAM" id="SignalP"/>
    </source>
</evidence>
<name>A0A0G4IQ71_PLABS</name>
<dbReference type="EMBL" id="OVEO01000008">
    <property type="protein sequence ID" value="SPQ97665.1"/>
    <property type="molecule type" value="Genomic_DNA"/>
</dbReference>
<keyword evidence="1" id="KW-0732">Signal</keyword>
<dbReference type="Proteomes" id="UP000039324">
    <property type="component" value="Unassembled WGS sequence"/>
</dbReference>
<evidence type="ECO:0000313" key="2">
    <source>
        <dbReference type="EMBL" id="CEO97355.1"/>
    </source>
</evidence>
<reference evidence="2 4" key="1">
    <citation type="submission" date="2015-02" db="EMBL/GenBank/DDBJ databases">
        <authorList>
            <person name="Chooi Y.-H."/>
        </authorList>
    </citation>
    <scope>NUCLEOTIDE SEQUENCE [LARGE SCALE GENOMIC DNA]</scope>
    <source>
        <strain evidence="2">E3</strain>
    </source>
</reference>
<organism evidence="2 4">
    <name type="scientific">Plasmodiophora brassicae</name>
    <name type="common">Clubroot disease agent</name>
    <dbReference type="NCBI Taxonomy" id="37360"/>
    <lineage>
        <taxon>Eukaryota</taxon>
        <taxon>Sar</taxon>
        <taxon>Rhizaria</taxon>
        <taxon>Endomyxa</taxon>
        <taxon>Phytomyxea</taxon>
        <taxon>Plasmodiophorida</taxon>
        <taxon>Plasmodiophoridae</taxon>
        <taxon>Plasmodiophora</taxon>
    </lineage>
</organism>
<sequence>MLPLAILVVILGAAAAQQNAKLTMWASQTDPGGCSLPKSNWYTLQDAFALGDDPSLGNLIYKQGNIDSPCGMVFEFTCKGRQPVNAIVASTNFGGGADLVSDTWNKATGQSPGIAYCTVKKTGVNPLNVPHPVCYKRALSQGNGIIYYTKIMVINTAGRVARQVSINGIVGTRSSGAWFAVNGQMKADARVKFTFTDGTTHDFVLSQCVTSEEGEVQIFPSPATSSANHPSP</sequence>
<evidence type="ECO:0008006" key="6">
    <source>
        <dbReference type="Google" id="ProtNLM"/>
    </source>
</evidence>
<accession>A0A0G4IQ71</accession>